<proteinExistence type="predicted"/>
<accession>A0A5P8P2G5</accession>
<dbReference type="KEGG" id="sulg:FJR48_08655"/>
<reference evidence="2 3" key="1">
    <citation type="submission" date="2019-09" db="EMBL/GenBank/DDBJ databases">
        <title>Sulfurimonas gotlandica sp. nov., a chemoautotrophic and psychrotolerant epsilonproteobacterium isolated from a pelagic redoxcline, and an emended description of the genus Sulfurimonas.</title>
        <authorList>
            <person name="Wang S."/>
            <person name="Jiang L."/>
            <person name="Shao S."/>
        </authorList>
    </citation>
    <scope>NUCLEOTIDE SEQUENCE [LARGE SCALE GENOMIC DNA]</scope>
    <source>
        <strain evidence="2 3">GYSZ_1</strain>
    </source>
</reference>
<organism evidence="2 3">
    <name type="scientific">Sulfurimonas lithotrophica</name>
    <dbReference type="NCBI Taxonomy" id="2590022"/>
    <lineage>
        <taxon>Bacteria</taxon>
        <taxon>Pseudomonadati</taxon>
        <taxon>Campylobacterota</taxon>
        <taxon>Epsilonproteobacteria</taxon>
        <taxon>Campylobacterales</taxon>
        <taxon>Sulfurimonadaceae</taxon>
        <taxon>Sulfurimonas</taxon>
    </lineage>
</organism>
<name>A0A5P8P2G5_9BACT</name>
<dbReference type="SUPFAM" id="SSF52540">
    <property type="entry name" value="P-loop containing nucleoside triphosphate hydrolases"/>
    <property type="match status" value="2"/>
</dbReference>
<gene>
    <name evidence="2" type="ORF">FJR48_08655</name>
</gene>
<keyword evidence="1" id="KW-0175">Coiled coil</keyword>
<keyword evidence="3" id="KW-1185">Reference proteome</keyword>
<dbReference type="InterPro" id="IPR027417">
    <property type="entry name" value="P-loop_NTPase"/>
</dbReference>
<dbReference type="Gene3D" id="3.40.50.300">
    <property type="entry name" value="P-loop containing nucleotide triphosphate hydrolases"/>
    <property type="match status" value="1"/>
</dbReference>
<dbReference type="OrthoDB" id="9795626at2"/>
<dbReference type="AlphaFoldDB" id="A0A5P8P2G5"/>
<protein>
    <recommendedName>
        <fullName evidence="4">Rad50/SbcC-type AAA domain-containing protein</fullName>
    </recommendedName>
</protein>
<evidence type="ECO:0000313" key="2">
    <source>
        <dbReference type="EMBL" id="QFR49797.1"/>
    </source>
</evidence>
<evidence type="ECO:0000256" key="1">
    <source>
        <dbReference type="SAM" id="Coils"/>
    </source>
</evidence>
<dbReference type="EMBL" id="CP043617">
    <property type="protein sequence ID" value="QFR49797.1"/>
    <property type="molecule type" value="Genomic_DNA"/>
</dbReference>
<dbReference type="RefSeq" id="WP_152307744.1">
    <property type="nucleotide sequence ID" value="NZ_CP043617.1"/>
</dbReference>
<sequence>MSSINLPKIISFKVSRYFYSLFASNTELDLSLENSLNILIGKNSIGKTTTIELLLYAIVGEYNNKFEFANNKNNKEISISNKKFLSRMKKEENNTVEIHFKLFNSLIEIKREIRTNKIINLKLNNDNVEENDLNSFYKNEVEKLSCISFDNFVFLMKEFLVLEEQDDFLLWNESIQNKLFLMFFDCDEQKFNNITLDIKKKDSEKRQEQHHNASIKKTLDKINDNISKIANKENVNIYDPKKLKFLEIKLKKEEDNIKTLKEGYEKVSSKHNREQKTFFSIQEEYENLQSEILKLESKFYKGTYNKYLHFYHKLDNYKICSFCTNRIGTSTVIRLNGIKKASHCPMCDKEIELLKNGKEFSKDKLDELNSLKSKVDYSYDNLINQKNIKDKIKRELEVLKESINSASETIENIKEELISEKLIKLEYEQNNSDIYNNLEYMTEVSRMKTLKNEINERESNIKKLDKELKILEKNLEQYYKDIGDNYKSELDEFLEILNNNTKVYFENKDVVFVIDGITKTDVLGQSLAHNKFVELSKILPVLEKIVKNDAKSLSTSERLITEYIFRLSLLEYLEKKYNIESFFILETSEGSFDYLNIDSLAKTIYELSNKIQSSLTVVTNLHDPYFLKKYATEENTYSFIKLMDNTEPMKIELENKINSIIKSNND</sequence>
<feature type="coiled-coil region" evidence="1">
    <location>
        <begin position="447"/>
        <end position="481"/>
    </location>
</feature>
<evidence type="ECO:0000313" key="3">
    <source>
        <dbReference type="Proteomes" id="UP000326944"/>
    </source>
</evidence>
<dbReference type="Proteomes" id="UP000326944">
    <property type="component" value="Chromosome"/>
</dbReference>
<feature type="coiled-coil region" evidence="1">
    <location>
        <begin position="382"/>
        <end position="416"/>
    </location>
</feature>
<evidence type="ECO:0008006" key="4">
    <source>
        <dbReference type="Google" id="ProtNLM"/>
    </source>
</evidence>
<feature type="coiled-coil region" evidence="1">
    <location>
        <begin position="243"/>
        <end position="298"/>
    </location>
</feature>